<organism evidence="2 3">
    <name type="scientific">Trypanosoma rangeli SC58</name>
    <dbReference type="NCBI Taxonomy" id="429131"/>
    <lineage>
        <taxon>Eukaryota</taxon>
        <taxon>Discoba</taxon>
        <taxon>Euglenozoa</taxon>
        <taxon>Kinetoplastea</taxon>
        <taxon>Metakinetoplastina</taxon>
        <taxon>Trypanosomatida</taxon>
        <taxon>Trypanosomatidae</taxon>
        <taxon>Trypanosoma</taxon>
        <taxon>Herpetosoma</taxon>
    </lineage>
</organism>
<keyword evidence="1" id="KW-0812">Transmembrane</keyword>
<sequence length="392" mass="44795">MLGAGTWFVAFAVPSVVVGTFIATRKRLAYQWREELMDPTGGIYHSLTDAEMEFFCRVSPPYRTEQKGEPLSVNENIGLHVFPDAFSGEESHVLLDEVVRWASLFGQKVDPRKVEALEDRGKTEAVDMSFYRDLIIISDHAEGVQLMKAPWGTGDRIRYDMMPASLRYMVDKTQHTFKGIGRLRHVYVEYSPSGRFYHSPQATKGFDGHDYVVIPLRRDENATVITFSPLLRSKVSLLREVIESSWTSRDVDAIVPPGGALRAYGTARYEWGWCIRPHDVWYGHRDNSLQKLMTSVTTHGVVESLKHRLFHVHAKQPMDREAALVLLHFEGPRGPEKARSLLLQPERLIFGSAPKPESFERWVEKQPTQDAVRGEGVFLFMLKNYLEMLRVS</sequence>
<reference evidence="2 3" key="1">
    <citation type="submission" date="2013-07" db="EMBL/GenBank/DDBJ databases">
        <authorList>
            <person name="Stoco P.H."/>
            <person name="Wagner G."/>
            <person name="Gerber A."/>
            <person name="Zaha A."/>
            <person name="Thompson C."/>
            <person name="Bartholomeu D.C."/>
            <person name="Luckemeyer D.D."/>
            <person name="Bahia D."/>
            <person name="Loreto E."/>
            <person name="Prestes E.B."/>
            <person name="Lima F.M."/>
            <person name="Rodrigues-Luiz G."/>
            <person name="Vallejo G.A."/>
            <person name="Filho J.F."/>
            <person name="Monteiro K.M."/>
            <person name="Tyler K.M."/>
            <person name="de Almeida L.G."/>
            <person name="Ortiz M.F."/>
            <person name="Siervo M.A."/>
            <person name="de Moraes M.H."/>
            <person name="Cunha O.L."/>
            <person name="Mendonca-Neto R."/>
            <person name="Silva R."/>
            <person name="Teixeira S.M."/>
            <person name="Murta S.M."/>
            <person name="Sincero T.C."/>
            <person name="Mendes T.A."/>
            <person name="Urmenyi T.P."/>
            <person name="Silva V.G."/>
            <person name="da Rocha W.D."/>
            <person name="Andersson B."/>
            <person name="Romanha A.J."/>
            <person name="Steindel M."/>
            <person name="de Vasconcelos A.T."/>
            <person name="Grisard E.C."/>
        </authorList>
    </citation>
    <scope>NUCLEOTIDE SEQUENCE [LARGE SCALE GENOMIC DNA]</scope>
    <source>
        <strain evidence="2 3">SC58</strain>
    </source>
</reference>
<feature type="transmembrane region" description="Helical" evidence="1">
    <location>
        <begin position="6"/>
        <end position="24"/>
    </location>
</feature>
<dbReference type="Proteomes" id="UP000031737">
    <property type="component" value="Unassembled WGS sequence"/>
</dbReference>
<protein>
    <submittedName>
        <fullName evidence="2">Uncharacterized protein</fullName>
    </submittedName>
</protein>
<keyword evidence="3" id="KW-1185">Reference proteome</keyword>
<proteinExistence type="predicted"/>
<evidence type="ECO:0000313" key="3">
    <source>
        <dbReference type="Proteomes" id="UP000031737"/>
    </source>
</evidence>
<name>A0A061J6D9_TRYRA</name>
<comment type="caution">
    <text evidence="2">The sequence shown here is derived from an EMBL/GenBank/DDBJ whole genome shotgun (WGS) entry which is preliminary data.</text>
</comment>
<keyword evidence="1" id="KW-0472">Membrane</keyword>
<dbReference type="AlphaFoldDB" id="A0A061J6D9"/>
<accession>A0A061J6D9</accession>
<dbReference type="EMBL" id="AUPL01001833">
    <property type="protein sequence ID" value="ESL10434.1"/>
    <property type="molecule type" value="Genomic_DNA"/>
</dbReference>
<keyword evidence="1" id="KW-1133">Transmembrane helix</keyword>
<evidence type="ECO:0000256" key="1">
    <source>
        <dbReference type="SAM" id="Phobius"/>
    </source>
</evidence>
<gene>
    <name evidence="2" type="ORF">TRSC58_01833</name>
</gene>
<evidence type="ECO:0000313" key="2">
    <source>
        <dbReference type="EMBL" id="ESL10434.1"/>
    </source>
</evidence>
<dbReference type="OrthoDB" id="412814at2759"/>
<dbReference type="VEuPathDB" id="TriTrypDB:TRSC58_01833"/>